<proteinExistence type="predicted"/>
<evidence type="ECO:0000313" key="1">
    <source>
        <dbReference type="EMBL" id="KAF1974414.1"/>
    </source>
</evidence>
<gene>
    <name evidence="1" type="ORF">BU23DRAFT_579837</name>
</gene>
<dbReference type="AlphaFoldDB" id="A0A6A5VB81"/>
<dbReference type="OrthoDB" id="10580930at2759"/>
<protein>
    <submittedName>
        <fullName evidence="1">Uncharacterized protein</fullName>
    </submittedName>
</protein>
<evidence type="ECO:0000313" key="2">
    <source>
        <dbReference type="Proteomes" id="UP000800036"/>
    </source>
</evidence>
<dbReference type="Proteomes" id="UP000800036">
    <property type="component" value="Unassembled WGS sequence"/>
</dbReference>
<accession>A0A6A5VB81</accession>
<organism evidence="1 2">
    <name type="scientific">Bimuria novae-zelandiae CBS 107.79</name>
    <dbReference type="NCBI Taxonomy" id="1447943"/>
    <lineage>
        <taxon>Eukaryota</taxon>
        <taxon>Fungi</taxon>
        <taxon>Dikarya</taxon>
        <taxon>Ascomycota</taxon>
        <taxon>Pezizomycotina</taxon>
        <taxon>Dothideomycetes</taxon>
        <taxon>Pleosporomycetidae</taxon>
        <taxon>Pleosporales</taxon>
        <taxon>Massarineae</taxon>
        <taxon>Didymosphaeriaceae</taxon>
        <taxon>Bimuria</taxon>
    </lineage>
</organism>
<dbReference type="EMBL" id="ML976675">
    <property type="protein sequence ID" value="KAF1974414.1"/>
    <property type="molecule type" value="Genomic_DNA"/>
</dbReference>
<name>A0A6A5VB81_9PLEO</name>
<reference evidence="1" key="1">
    <citation type="journal article" date="2020" name="Stud. Mycol.">
        <title>101 Dothideomycetes genomes: a test case for predicting lifestyles and emergence of pathogens.</title>
        <authorList>
            <person name="Haridas S."/>
            <person name="Albert R."/>
            <person name="Binder M."/>
            <person name="Bloem J."/>
            <person name="Labutti K."/>
            <person name="Salamov A."/>
            <person name="Andreopoulos B."/>
            <person name="Baker S."/>
            <person name="Barry K."/>
            <person name="Bills G."/>
            <person name="Bluhm B."/>
            <person name="Cannon C."/>
            <person name="Castanera R."/>
            <person name="Culley D."/>
            <person name="Daum C."/>
            <person name="Ezra D."/>
            <person name="Gonzalez J."/>
            <person name="Henrissat B."/>
            <person name="Kuo A."/>
            <person name="Liang C."/>
            <person name="Lipzen A."/>
            <person name="Lutzoni F."/>
            <person name="Magnuson J."/>
            <person name="Mondo S."/>
            <person name="Nolan M."/>
            <person name="Ohm R."/>
            <person name="Pangilinan J."/>
            <person name="Park H.-J."/>
            <person name="Ramirez L."/>
            <person name="Alfaro M."/>
            <person name="Sun H."/>
            <person name="Tritt A."/>
            <person name="Yoshinaga Y."/>
            <person name="Zwiers L.-H."/>
            <person name="Turgeon B."/>
            <person name="Goodwin S."/>
            <person name="Spatafora J."/>
            <person name="Crous P."/>
            <person name="Grigoriev I."/>
        </authorList>
    </citation>
    <scope>NUCLEOTIDE SEQUENCE</scope>
    <source>
        <strain evidence="1">CBS 107.79</strain>
    </source>
</reference>
<sequence>MDWLHEFNFKIFIDVIYLSGKPVLYVINLATTFNSARFLRSIIKAVNNTTSPNGLVPTLLVFGAYPWKAIKALRRAVIERVREKNGWQGPYKVINIKNYDVTIDIVNGLTTFRSIVVKPYYQDTTIDPRKRGCPPGFKNKRIVQYLTRKEEDNYALAVKLRNNGVINTPGAPFKVSN</sequence>
<keyword evidence="2" id="KW-1185">Reference proteome</keyword>